<accession>A0ABW5XS58</accession>
<evidence type="ECO:0000313" key="2">
    <source>
        <dbReference type="Proteomes" id="UP001597601"/>
    </source>
</evidence>
<reference evidence="2" key="1">
    <citation type="journal article" date="2019" name="Int. J. Syst. Evol. Microbiol.">
        <title>The Global Catalogue of Microorganisms (GCM) 10K type strain sequencing project: providing services to taxonomists for standard genome sequencing and annotation.</title>
        <authorList>
            <consortium name="The Broad Institute Genomics Platform"/>
            <consortium name="The Broad Institute Genome Sequencing Center for Infectious Disease"/>
            <person name="Wu L."/>
            <person name="Ma J."/>
        </authorList>
    </citation>
    <scope>NUCLEOTIDE SEQUENCE [LARGE SCALE GENOMIC DNA]</scope>
    <source>
        <strain evidence="2">KCTC 52232</strain>
    </source>
</reference>
<keyword evidence="2" id="KW-1185">Reference proteome</keyword>
<gene>
    <name evidence="1" type="ORF">ACFSYC_08850</name>
</gene>
<dbReference type="EMBL" id="JBHUON010000008">
    <property type="protein sequence ID" value="MFD2864793.1"/>
    <property type="molecule type" value="Genomic_DNA"/>
</dbReference>
<comment type="caution">
    <text evidence="1">The sequence shown here is derived from an EMBL/GenBank/DDBJ whole genome shotgun (WGS) entry which is preliminary data.</text>
</comment>
<proteinExistence type="predicted"/>
<dbReference type="Proteomes" id="UP001597601">
    <property type="component" value="Unassembled WGS sequence"/>
</dbReference>
<sequence length="74" mass="8413">MRKNVTKPTNVDSAISQMNALESEHPDIDVSGRCIYTYMKVYPGLRIAESCRKIIVQVNCHFCSNTGSNHLRNR</sequence>
<organism evidence="1 2">
    <name type="scientific">Mucilaginibacter antarcticus</name>
    <dbReference type="NCBI Taxonomy" id="1855725"/>
    <lineage>
        <taxon>Bacteria</taxon>
        <taxon>Pseudomonadati</taxon>
        <taxon>Bacteroidota</taxon>
        <taxon>Sphingobacteriia</taxon>
        <taxon>Sphingobacteriales</taxon>
        <taxon>Sphingobacteriaceae</taxon>
        <taxon>Mucilaginibacter</taxon>
    </lineage>
</organism>
<name>A0ABW5XS58_9SPHI</name>
<evidence type="ECO:0000313" key="1">
    <source>
        <dbReference type="EMBL" id="MFD2864793.1"/>
    </source>
</evidence>
<protein>
    <submittedName>
        <fullName evidence="1">Uncharacterized protein</fullName>
    </submittedName>
</protein>